<dbReference type="OrthoDB" id="59953at2759"/>
<dbReference type="EMBL" id="VJMH01005590">
    <property type="protein sequence ID" value="KAF0694198.1"/>
    <property type="molecule type" value="Genomic_DNA"/>
</dbReference>
<evidence type="ECO:0000313" key="4">
    <source>
        <dbReference type="Proteomes" id="UP000332933"/>
    </source>
</evidence>
<reference evidence="2" key="2">
    <citation type="submission" date="2019-06" db="EMBL/GenBank/DDBJ databases">
        <title>Genomics analysis of Aphanomyces spp. identifies a new class of oomycete effector associated with host adaptation.</title>
        <authorList>
            <person name="Gaulin E."/>
        </authorList>
    </citation>
    <scope>NUCLEOTIDE SEQUENCE</scope>
    <source>
        <strain evidence="2">CBS 578.67</strain>
    </source>
</reference>
<evidence type="ECO:0000256" key="1">
    <source>
        <dbReference type="SAM" id="MobiDB-lite"/>
    </source>
</evidence>
<protein>
    <submittedName>
        <fullName evidence="3">Aste57867_14902 protein</fullName>
    </submittedName>
</protein>
<reference evidence="3 4" key="1">
    <citation type="submission" date="2019-03" db="EMBL/GenBank/DDBJ databases">
        <authorList>
            <person name="Gaulin E."/>
            <person name="Dumas B."/>
        </authorList>
    </citation>
    <scope>NUCLEOTIDE SEQUENCE [LARGE SCALE GENOMIC DNA]</scope>
    <source>
        <strain evidence="3">CBS 568.67</strain>
    </source>
</reference>
<accession>A0A485L2S0</accession>
<feature type="region of interest" description="Disordered" evidence="1">
    <location>
        <begin position="1"/>
        <end position="22"/>
    </location>
</feature>
<dbReference type="PANTHER" id="PTHR37067">
    <property type="entry name" value="PX DOMAIN-CONTAINING PROTEIN"/>
    <property type="match status" value="1"/>
</dbReference>
<dbReference type="Proteomes" id="UP000332933">
    <property type="component" value="Unassembled WGS sequence"/>
</dbReference>
<dbReference type="AlphaFoldDB" id="A0A485L2S0"/>
<evidence type="ECO:0000313" key="2">
    <source>
        <dbReference type="EMBL" id="KAF0694198.1"/>
    </source>
</evidence>
<organism evidence="3 4">
    <name type="scientific">Aphanomyces stellatus</name>
    <dbReference type="NCBI Taxonomy" id="120398"/>
    <lineage>
        <taxon>Eukaryota</taxon>
        <taxon>Sar</taxon>
        <taxon>Stramenopiles</taxon>
        <taxon>Oomycota</taxon>
        <taxon>Saprolegniomycetes</taxon>
        <taxon>Saprolegniales</taxon>
        <taxon>Verrucalvaceae</taxon>
        <taxon>Aphanomyces</taxon>
    </lineage>
</organism>
<name>A0A485L2S0_9STRA</name>
<sequence length="256" mass="29251">MKPELPDAETLAPPARRGDPKRRGCLLRRHHEIRYAVTISDRAPVTNEPEVVHCLFCVHFGREVLNNVVRTRKPMKKVKTFKAPFRVDHFTQHHKIHHVERWEYYCGLNDEEKKAYFSSDPFSAEEVMVELPLERLERTRGPYKVAPKCGKAAAAAADATHPTAATAATHDDVKERLKFDKAEAEQTFLYNQQRQQAELEIARKNLELKQIEVISSVMMARQKMLDAGISPENVDRAMPFPGSIHIPHPTTQSLTL</sequence>
<keyword evidence="4" id="KW-1185">Reference proteome</keyword>
<dbReference type="PANTHER" id="PTHR37067:SF3">
    <property type="entry name" value="PX DOMAIN-CONTAINING PROTEIN"/>
    <property type="match status" value="1"/>
</dbReference>
<evidence type="ECO:0000313" key="3">
    <source>
        <dbReference type="EMBL" id="VFT91718.1"/>
    </source>
</evidence>
<dbReference type="EMBL" id="CAADRA010005611">
    <property type="protein sequence ID" value="VFT91718.1"/>
    <property type="molecule type" value="Genomic_DNA"/>
</dbReference>
<gene>
    <name evidence="3" type="primary">Aste57867_14902</name>
    <name evidence="2" type="ORF">As57867_014846</name>
    <name evidence="3" type="ORF">ASTE57867_14902</name>
</gene>
<proteinExistence type="predicted"/>